<organism evidence="5 6">
    <name type="scientific">Candidatus Chloroploca mongolica</name>
    <dbReference type="NCBI Taxonomy" id="2528176"/>
    <lineage>
        <taxon>Bacteria</taxon>
        <taxon>Bacillati</taxon>
        <taxon>Chloroflexota</taxon>
        <taxon>Chloroflexia</taxon>
        <taxon>Chloroflexales</taxon>
        <taxon>Chloroflexineae</taxon>
        <taxon>Oscillochloridaceae</taxon>
        <taxon>Candidatus Chloroploca</taxon>
    </lineage>
</organism>
<evidence type="ECO:0000313" key="6">
    <source>
        <dbReference type="Proteomes" id="UP001193081"/>
    </source>
</evidence>
<evidence type="ECO:0000256" key="3">
    <source>
        <dbReference type="SAM" id="SignalP"/>
    </source>
</evidence>
<evidence type="ECO:0000259" key="4">
    <source>
        <dbReference type="Pfam" id="PF23598"/>
    </source>
</evidence>
<dbReference type="Gene3D" id="2.60.40.1120">
    <property type="entry name" value="Carboxypeptidase-like, regulatory domain"/>
    <property type="match status" value="1"/>
</dbReference>
<dbReference type="Gene3D" id="2.60.40.10">
    <property type="entry name" value="Immunoglobulins"/>
    <property type="match status" value="1"/>
</dbReference>
<proteinExistence type="predicted"/>
<dbReference type="EMBL" id="SIJK02000003">
    <property type="protein sequence ID" value="MBP1464673.1"/>
    <property type="molecule type" value="Genomic_DNA"/>
</dbReference>
<dbReference type="InterPro" id="IPR013783">
    <property type="entry name" value="Ig-like_fold"/>
</dbReference>
<keyword evidence="1" id="KW-0433">Leucine-rich repeat</keyword>
<comment type="caution">
    <text evidence="5">The sequence shown here is derived from an EMBL/GenBank/DDBJ whole genome shotgun (WGS) entry which is preliminary data.</text>
</comment>
<keyword evidence="6" id="KW-1185">Reference proteome</keyword>
<dbReference type="SMART" id="SM00369">
    <property type="entry name" value="LRR_TYP"/>
    <property type="match status" value="4"/>
</dbReference>
<evidence type="ECO:0000256" key="2">
    <source>
        <dbReference type="ARBA" id="ARBA00022737"/>
    </source>
</evidence>
<dbReference type="Proteomes" id="UP001193081">
    <property type="component" value="Unassembled WGS sequence"/>
</dbReference>
<dbReference type="InterPro" id="IPR008969">
    <property type="entry name" value="CarboxyPept-like_regulatory"/>
</dbReference>
<feature type="domain" description="Disease resistance R13L4/SHOC-2-like LRR" evidence="4">
    <location>
        <begin position="110"/>
        <end position="188"/>
    </location>
</feature>
<dbReference type="InterPro" id="IPR003591">
    <property type="entry name" value="Leu-rich_rpt_typical-subtyp"/>
</dbReference>
<dbReference type="PANTHER" id="PTHR48051:SF1">
    <property type="entry name" value="RAS SUPPRESSOR PROTEIN 1"/>
    <property type="match status" value="1"/>
</dbReference>
<dbReference type="Gene3D" id="3.80.10.10">
    <property type="entry name" value="Ribonuclease Inhibitor"/>
    <property type="match status" value="1"/>
</dbReference>
<dbReference type="InterPro" id="IPR055414">
    <property type="entry name" value="LRR_R13L4/SHOC2-like"/>
</dbReference>
<dbReference type="SUPFAM" id="SSF52058">
    <property type="entry name" value="L domain-like"/>
    <property type="match status" value="1"/>
</dbReference>
<keyword evidence="2" id="KW-0677">Repeat</keyword>
<evidence type="ECO:0000256" key="1">
    <source>
        <dbReference type="ARBA" id="ARBA00022614"/>
    </source>
</evidence>
<dbReference type="InterPro" id="IPR001611">
    <property type="entry name" value="Leu-rich_rpt"/>
</dbReference>
<feature type="signal peptide" evidence="3">
    <location>
        <begin position="1"/>
        <end position="25"/>
    </location>
</feature>
<feature type="chain" id="PRO_5047212010" description="Disease resistance R13L4/SHOC-2-like LRR domain-containing protein" evidence="3">
    <location>
        <begin position="26"/>
        <end position="677"/>
    </location>
</feature>
<dbReference type="Pfam" id="PF23598">
    <property type="entry name" value="LRR_14"/>
    <property type="match status" value="1"/>
</dbReference>
<dbReference type="SUPFAM" id="SSF49464">
    <property type="entry name" value="Carboxypeptidase regulatory domain-like"/>
    <property type="match status" value="1"/>
</dbReference>
<dbReference type="RefSeq" id="WP_167857230.1">
    <property type="nucleotide sequence ID" value="NZ_SIJK02000003.1"/>
</dbReference>
<reference evidence="5 6" key="1">
    <citation type="submission" date="2021-03" db="EMBL/GenBank/DDBJ databases">
        <authorList>
            <person name="Grouzdev D.S."/>
        </authorList>
    </citation>
    <scope>NUCLEOTIDE SEQUENCE [LARGE SCALE GENOMIC DNA]</scope>
    <source>
        <strain evidence="5 6">M50-1</strain>
    </source>
</reference>
<dbReference type="PROSITE" id="PS51450">
    <property type="entry name" value="LRR"/>
    <property type="match status" value="1"/>
</dbReference>
<evidence type="ECO:0000313" key="5">
    <source>
        <dbReference type="EMBL" id="MBP1464673.1"/>
    </source>
</evidence>
<protein>
    <recommendedName>
        <fullName evidence="4">Disease resistance R13L4/SHOC-2-like LRR domain-containing protein</fullName>
    </recommendedName>
</protein>
<name>A0ABS4D5G9_9CHLR</name>
<gene>
    <name evidence="5" type="ORF">EYB53_003015</name>
</gene>
<dbReference type="InterPro" id="IPR032675">
    <property type="entry name" value="LRR_dom_sf"/>
</dbReference>
<accession>A0ABS4D5G9</accession>
<dbReference type="InterPro" id="IPR050216">
    <property type="entry name" value="LRR_domain-containing"/>
</dbReference>
<sequence>MKWMRHLGFILALSLLLSGGMSLLAAPPGGTVQEEFDCATVTDVSQEECEGLVAFYQATDGPNWTNNTNWLTTTEACTWHGIWCVPGENYVSQISLPNNRLKGAIPPEFSQLSKLNYLFLSNNQITGLPENLGNLIQLAQLMISRNQLTSLPESIGQLNRMTFLWIDNNQLTSVPASLGTLSQLDWMDLSGNRLTSLPTTLGSLSALRGLYLNNNELASLPTELGNLDNLDTLHLHNNPLTGEVPAFLTGLTKLGESGIFYFEAPLTFYNTGWCEPASGPVADWLEDVEIYEGTGLVCGAEAGGISGQVTTEESSAAGRGFLGLAADLGATARPLAGIEVHLYRALGGEDPHGHGEMQWLLVGQTASDAVGNYQFGGLGRGIDYRVQFVDPTHYYVPQYYDNKVSAEFSTPVTVTLASVRPGIDAVMYTPRPPAATVESGSGTVDFRPDGTVSIRQTRGNVTAITTTVTITCPGGVEPSNVRLILSPPDSNYPMEKIDTDVYQGVVPADDVGSGTLTVAYTCNGNDETLPIGQIVLFDPSGIVSDAETGAPVVGARVTLFHVPGWMPRTGPTDTRPNTCESHLSKAADAPWSQPAPTDLGTIVNPELTPVAPEISFQHTDATGYYGWDVSEGCWYVRVEATGYTTLVSPVVGVPPEVTDLDLVLSRVQRVFVPFLAR</sequence>
<dbReference type="SMART" id="SM00364">
    <property type="entry name" value="LRR_BAC"/>
    <property type="match status" value="6"/>
</dbReference>
<keyword evidence="3" id="KW-0732">Signal</keyword>
<dbReference type="SUPFAM" id="SSF117074">
    <property type="entry name" value="Hypothetical protein PA1324"/>
    <property type="match status" value="1"/>
</dbReference>
<dbReference type="Pfam" id="PF00560">
    <property type="entry name" value="LRR_1"/>
    <property type="match status" value="1"/>
</dbReference>
<dbReference type="PANTHER" id="PTHR48051">
    <property type="match status" value="1"/>
</dbReference>